<dbReference type="AlphaFoldDB" id="A0A1D2L110"/>
<dbReference type="RefSeq" id="WP_069120260.1">
    <property type="nucleotide sequence ID" value="NZ_CP023483.1"/>
</dbReference>
<keyword evidence="2" id="KW-1185">Reference proteome</keyword>
<dbReference type="OrthoDB" id="2187943at2"/>
<evidence type="ECO:0000313" key="2">
    <source>
        <dbReference type="Proteomes" id="UP000243591"/>
    </source>
</evidence>
<evidence type="ECO:0000313" key="1">
    <source>
        <dbReference type="EMBL" id="ATF25033.1"/>
    </source>
</evidence>
<gene>
    <name evidence="1" type="ORF">CNY62_00815</name>
</gene>
<sequence length="80" mass="9630">MDKKEWEDYRNDIVDEHQELPFYLDGKEWWISRLYGEEKSYLLTAPNSDTQFFATAEELFEKGIVNGKPFMEQVPYLDLM</sequence>
<dbReference type="KEGG" id="bths:CNY62_00815"/>
<organism evidence="1 2">
    <name type="scientific">Brochothrix thermosphacta</name>
    <name type="common">Microbacterium thermosphactum</name>
    <dbReference type="NCBI Taxonomy" id="2756"/>
    <lineage>
        <taxon>Bacteria</taxon>
        <taxon>Bacillati</taxon>
        <taxon>Bacillota</taxon>
        <taxon>Bacilli</taxon>
        <taxon>Bacillales</taxon>
        <taxon>Listeriaceae</taxon>
        <taxon>Brochothrix</taxon>
    </lineage>
</organism>
<protein>
    <submittedName>
        <fullName evidence="1">Uncharacterized protein</fullName>
    </submittedName>
</protein>
<dbReference type="Proteomes" id="UP000243591">
    <property type="component" value="Chromosome"/>
</dbReference>
<dbReference type="EMBL" id="CP023483">
    <property type="protein sequence ID" value="ATF25033.1"/>
    <property type="molecule type" value="Genomic_DNA"/>
</dbReference>
<accession>A0A1D2L110</accession>
<reference evidence="1 2" key="1">
    <citation type="submission" date="2017-09" db="EMBL/GenBank/DDBJ databases">
        <title>Complete Genome Sequences of Two Strains of the Meat Spoilage Bacterium Brochothrix thermosphacta Isolated from Ground Chicken.</title>
        <authorList>
            <person name="Paoli G.C."/>
            <person name="Wijey C."/>
            <person name="Chen C.-Y."/>
            <person name="Nguyen L."/>
            <person name="Yan X."/>
            <person name="Irwin P.L."/>
        </authorList>
    </citation>
    <scope>NUCLEOTIDE SEQUENCE [LARGE SCALE GENOMIC DNA]</scope>
    <source>
        <strain evidence="1 2">BI</strain>
    </source>
</reference>
<proteinExistence type="predicted"/>
<name>A0A1D2L110_BROTH</name>